<dbReference type="GO" id="GO:0030170">
    <property type="term" value="F:pyridoxal phosphate binding"/>
    <property type="evidence" value="ECO:0007669"/>
    <property type="project" value="UniProtKB-UniRule"/>
</dbReference>
<dbReference type="EMBL" id="FNAF01000001">
    <property type="protein sequence ID" value="SDD14617.1"/>
    <property type="molecule type" value="Genomic_DNA"/>
</dbReference>
<dbReference type="InterPro" id="IPR029066">
    <property type="entry name" value="PLP-binding_barrel"/>
</dbReference>
<evidence type="ECO:0000256" key="1">
    <source>
        <dbReference type="ARBA" id="ARBA00022898"/>
    </source>
</evidence>
<dbReference type="SUPFAM" id="SSF51419">
    <property type="entry name" value="PLP-binding barrel"/>
    <property type="match status" value="1"/>
</dbReference>
<dbReference type="Proteomes" id="UP000198995">
    <property type="component" value="Unassembled WGS sequence"/>
</dbReference>
<dbReference type="InterPro" id="IPR011078">
    <property type="entry name" value="PyrdxlP_homeostasis"/>
</dbReference>
<comment type="cofactor">
    <cofactor evidence="3">
        <name>pyridoxal 5'-phosphate</name>
        <dbReference type="ChEBI" id="CHEBI:597326"/>
    </cofactor>
</comment>
<dbReference type="PIRSF" id="PIRSF004848">
    <property type="entry name" value="YBL036c_PLPDEIII"/>
    <property type="match status" value="1"/>
</dbReference>
<evidence type="ECO:0000313" key="7">
    <source>
        <dbReference type="Proteomes" id="UP000198995"/>
    </source>
</evidence>
<comment type="similarity">
    <text evidence="2 4">Belongs to the pyridoxal phosphate-binding protein YggS/PROSC family.</text>
</comment>
<comment type="function">
    <text evidence="2">Pyridoxal 5'-phosphate (PLP)-binding protein, which is involved in PLP homeostasis.</text>
</comment>
<evidence type="ECO:0000313" key="6">
    <source>
        <dbReference type="EMBL" id="SDD14617.1"/>
    </source>
</evidence>
<feature type="modified residue" description="N6-(pyridoxal phosphate)lysine" evidence="2 3">
    <location>
        <position position="35"/>
    </location>
</feature>
<dbReference type="HAMAP" id="MF_02087">
    <property type="entry name" value="PLP_homeostasis"/>
    <property type="match status" value="1"/>
</dbReference>
<evidence type="ECO:0000256" key="4">
    <source>
        <dbReference type="RuleBase" id="RU004514"/>
    </source>
</evidence>
<proteinExistence type="inferred from homology"/>
<dbReference type="RefSeq" id="WP_091790971.1">
    <property type="nucleotide sequence ID" value="NZ_FNAF01000001.1"/>
</dbReference>
<dbReference type="InterPro" id="IPR001608">
    <property type="entry name" value="Ala_racemase_N"/>
</dbReference>
<dbReference type="Pfam" id="PF01168">
    <property type="entry name" value="Ala_racemase_N"/>
    <property type="match status" value="1"/>
</dbReference>
<organism evidence="6 7">
    <name type="scientific">Peptococcus niger</name>
    <dbReference type="NCBI Taxonomy" id="2741"/>
    <lineage>
        <taxon>Bacteria</taxon>
        <taxon>Bacillati</taxon>
        <taxon>Bacillota</taxon>
        <taxon>Clostridia</taxon>
        <taxon>Eubacteriales</taxon>
        <taxon>Peptococcaceae</taxon>
        <taxon>Peptococcus</taxon>
    </lineage>
</organism>
<gene>
    <name evidence="6" type="ORF">SAMN04489866_101295</name>
</gene>
<evidence type="ECO:0000256" key="3">
    <source>
        <dbReference type="PIRSR" id="PIRSR004848-1"/>
    </source>
</evidence>
<dbReference type="PANTHER" id="PTHR10146:SF14">
    <property type="entry name" value="PYRIDOXAL PHOSPHATE HOMEOSTASIS PROTEIN"/>
    <property type="match status" value="1"/>
</dbReference>
<dbReference type="OrthoDB" id="9804072at2"/>
<dbReference type="FunFam" id="3.20.20.10:FF:000018">
    <property type="entry name" value="Pyridoxal phosphate homeostasis protein"/>
    <property type="match status" value="1"/>
</dbReference>
<evidence type="ECO:0000259" key="5">
    <source>
        <dbReference type="Pfam" id="PF01168"/>
    </source>
</evidence>
<dbReference type="AlphaFoldDB" id="A0A1G6SEM5"/>
<keyword evidence="1 2" id="KW-0663">Pyridoxal phosphate</keyword>
<dbReference type="CDD" id="cd00635">
    <property type="entry name" value="PLPDE_III_YBL036c_like"/>
    <property type="match status" value="1"/>
</dbReference>
<reference evidence="6 7" key="1">
    <citation type="submission" date="2016-10" db="EMBL/GenBank/DDBJ databases">
        <authorList>
            <person name="de Groot N.N."/>
        </authorList>
    </citation>
    <scope>NUCLEOTIDE SEQUENCE [LARGE SCALE GENOMIC DNA]</scope>
    <source>
        <strain evidence="6 7">DSM 20475</strain>
    </source>
</reference>
<name>A0A1G6SEM5_PEPNI</name>
<dbReference type="PANTHER" id="PTHR10146">
    <property type="entry name" value="PROLINE SYNTHETASE CO-TRANSCRIBED BACTERIAL HOMOLOG PROTEIN"/>
    <property type="match status" value="1"/>
</dbReference>
<feature type="domain" description="Alanine racemase N-terminal" evidence="5">
    <location>
        <begin position="7"/>
        <end position="226"/>
    </location>
</feature>
<keyword evidence="7" id="KW-1185">Reference proteome</keyword>
<evidence type="ECO:0000256" key="2">
    <source>
        <dbReference type="HAMAP-Rule" id="MF_02087"/>
    </source>
</evidence>
<protein>
    <recommendedName>
        <fullName evidence="2">Pyridoxal phosphate homeostasis protein</fullName>
        <shortName evidence="2">PLP homeostasis protein</shortName>
    </recommendedName>
</protein>
<sequence length="228" mass="25654">MSIQENIARIQEKIEAARAKSPHPDLPVTLVAVSKFHSVDEIREAQAAGARVFGENRIQELLPKLDALEDEQVPFHVIGHLQTNKVRQIVGRVAMIQSLDSERLAQEIEKRAAAKDVTVSVLVQVNMAGEEQKYGMPPEEVKAFLERFAEFPHLRCEGLMFIAPNLEDKNELRPYFKGLYEMFKEYQTLEIPNVSMTHLSMGMSGDYDVAIEEGATMVRIGSAIFGKK</sequence>
<dbReference type="Gene3D" id="3.20.20.10">
    <property type="entry name" value="Alanine racemase"/>
    <property type="match status" value="1"/>
</dbReference>
<dbReference type="NCBIfam" id="TIGR00044">
    <property type="entry name" value="YggS family pyridoxal phosphate-dependent enzyme"/>
    <property type="match status" value="1"/>
</dbReference>
<dbReference type="STRING" id="2741.SAMN04489866_101295"/>
<accession>A0A1G6SEM5</accession>